<accession>A0A2W1EAF9</accession>
<dbReference type="EMBL" id="NQIK02000001">
    <property type="protein sequence ID" value="KAF7579446.1"/>
    <property type="molecule type" value="Genomic_DNA"/>
</dbReference>
<dbReference type="AlphaFoldDB" id="A0A2W1EAF9"/>
<reference evidence="5" key="3">
    <citation type="journal article" date="2022" name="bioRxiv">
        <title>A global pangenome for the wheat fungal pathogen Pyrenophora tritici-repentis and prediction of effector protein structural homology.</title>
        <authorList>
            <person name="Moolhuijzen P."/>
            <person name="See P.T."/>
            <person name="Shi G."/>
            <person name="Powell H.R."/>
            <person name="Cockram J."/>
            <person name="Jorgensen L.N."/>
            <person name="Benslimane H."/>
            <person name="Strelkov S.E."/>
            <person name="Turner J."/>
            <person name="Liu Z."/>
            <person name="Moffat C.S."/>
        </authorList>
    </citation>
    <scope>NUCLEOTIDE SEQUENCE</scope>
    <source>
        <strain evidence="5">86-124</strain>
    </source>
</reference>
<evidence type="ECO:0000313" key="7">
    <source>
        <dbReference type="Proteomes" id="UP000249757"/>
    </source>
</evidence>
<proteinExistence type="inferred from homology"/>
<dbReference type="OMA" id="NATYPHR"/>
<keyword evidence="2" id="KW-0479">Metal-binding</keyword>
<dbReference type="InterPro" id="IPR027443">
    <property type="entry name" value="IPNS-like_sf"/>
</dbReference>
<sequence length="349" mass="38495">MSTVAAPLVPTTTPFVGAGLLPTVCTPYDETFDTIDLTVASPEEAYQRLSQAASTTGVALISSLPVRPPISAIQNLFARLYAERSLASRLNATYPKRGVFKDACLVPDASPEIDQKTTVDLSIGRLQSLREMDPDLVEELGEDFEDIMKFYTYIETEVLPVITRATSNISDLELELTHNGTNNHLRLIDYFPCSNPSAPRCGEHRDYNTYTIVFQDGAVGGLEFEVDGVWKSVPASVDAVISWGWCAAILTNDEVKAAKHRVLRTWPVAQRRTTAVVFVAPDLDTVLQPTSGQGTKDGKWRREVQEGCVTVGAFKEIIGKKWRRREGNEPGEVIQGAQDREIEAYLKST</sequence>
<keyword evidence="2" id="KW-0560">Oxidoreductase</keyword>
<reference evidence="7" key="4">
    <citation type="journal article" date="2022" name="Microb. Genom.">
        <title>A global pangenome for the wheat fungal pathogen Pyrenophora tritici-repentis and prediction of effector protein structural homology.</title>
        <authorList>
            <person name="Moolhuijzen P.M."/>
            <person name="See P.T."/>
            <person name="Shi G."/>
            <person name="Powell H.R."/>
            <person name="Cockram J."/>
            <person name="Jorgensen L.N."/>
            <person name="Benslimane H."/>
            <person name="Strelkov S.E."/>
            <person name="Turner J."/>
            <person name="Liu Z."/>
            <person name="Moffat C.S."/>
        </authorList>
    </citation>
    <scope>NUCLEOTIDE SEQUENCE [LARGE SCALE GENOMIC DNA]</scope>
</reference>
<dbReference type="Proteomes" id="UP000245464">
    <property type="component" value="Chromosome 1"/>
</dbReference>
<evidence type="ECO:0000259" key="3">
    <source>
        <dbReference type="PROSITE" id="PS51471"/>
    </source>
</evidence>
<comment type="similarity">
    <text evidence="1 2">Belongs to the iron/ascorbate-dependent oxidoreductase family.</text>
</comment>
<dbReference type="Gene3D" id="2.60.120.330">
    <property type="entry name" value="B-lactam Antibiotic, Isopenicillin N Synthase, Chain"/>
    <property type="match status" value="1"/>
</dbReference>
<dbReference type="Pfam" id="PF03171">
    <property type="entry name" value="2OG-FeII_Oxy"/>
    <property type="match status" value="1"/>
</dbReference>
<dbReference type="PANTHER" id="PTHR47990">
    <property type="entry name" value="2-OXOGLUTARATE (2OG) AND FE(II)-DEPENDENT OXYGENASE SUPERFAMILY PROTEIN-RELATED"/>
    <property type="match status" value="1"/>
</dbReference>
<reference evidence="4 6" key="1">
    <citation type="journal article" date="2018" name="BMC Genomics">
        <title>Comparative genomics of the wheat fungal pathogen Pyrenophora tritici-repentis reveals chromosomal variations and genome plasticity.</title>
        <authorList>
            <person name="Moolhuijzen P."/>
            <person name="See P.T."/>
            <person name="Hane J.K."/>
            <person name="Shi G."/>
            <person name="Liu Z."/>
            <person name="Oliver R.P."/>
            <person name="Moffat C.S."/>
        </authorList>
    </citation>
    <scope>NUCLEOTIDE SEQUENCE [LARGE SCALE GENOMIC DNA]</scope>
    <source>
        <strain evidence="4">M4</strain>
    </source>
</reference>
<evidence type="ECO:0000313" key="5">
    <source>
        <dbReference type="EMBL" id="KAI1507724.1"/>
    </source>
</evidence>
<reference evidence="5" key="2">
    <citation type="submission" date="2021-05" db="EMBL/GenBank/DDBJ databases">
        <authorList>
            <person name="Moolhuijzen P.M."/>
            <person name="Moffat C.S."/>
        </authorList>
    </citation>
    <scope>NUCLEOTIDE SEQUENCE</scope>
    <source>
        <strain evidence="5">86-124</strain>
    </source>
</reference>
<evidence type="ECO:0000313" key="4">
    <source>
        <dbReference type="EMBL" id="KAF7579446.1"/>
    </source>
</evidence>
<feature type="domain" description="Fe2OG dioxygenase" evidence="3">
    <location>
        <begin position="181"/>
        <end position="281"/>
    </location>
</feature>
<dbReference type="InterPro" id="IPR044861">
    <property type="entry name" value="IPNS-like_FE2OG_OXY"/>
</dbReference>
<dbReference type="SUPFAM" id="SSF51197">
    <property type="entry name" value="Clavaminate synthase-like"/>
    <property type="match status" value="1"/>
</dbReference>
<dbReference type="GO" id="GO:0046872">
    <property type="term" value="F:metal ion binding"/>
    <property type="evidence" value="ECO:0007669"/>
    <property type="project" value="UniProtKB-KW"/>
</dbReference>
<dbReference type="PROSITE" id="PS51471">
    <property type="entry name" value="FE2OG_OXY"/>
    <property type="match status" value="1"/>
</dbReference>
<name>A0A2W1EAF9_9PLEO</name>
<evidence type="ECO:0000256" key="1">
    <source>
        <dbReference type="ARBA" id="ARBA00008056"/>
    </source>
</evidence>
<gene>
    <name evidence="5" type="ORF">Ptr86124_013352</name>
    <name evidence="4" type="ORF">PtrM4_036860</name>
</gene>
<dbReference type="InterPro" id="IPR005123">
    <property type="entry name" value="Oxoglu/Fe-dep_dioxygenase_dom"/>
</dbReference>
<dbReference type="Proteomes" id="UP000249757">
    <property type="component" value="Unassembled WGS sequence"/>
</dbReference>
<comment type="caution">
    <text evidence="4">The sequence shown here is derived from an EMBL/GenBank/DDBJ whole genome shotgun (WGS) entry which is preliminary data.</text>
</comment>
<keyword evidence="2" id="KW-0408">Iron</keyword>
<dbReference type="OrthoDB" id="288590at2759"/>
<protein>
    <submittedName>
        <fullName evidence="5">2OG-Fe oxygenase protein</fullName>
    </submittedName>
    <submittedName>
        <fullName evidence="4">Oxidoreductase, 2OG-Fe(II) oxygenase family</fullName>
    </submittedName>
</protein>
<evidence type="ECO:0000256" key="2">
    <source>
        <dbReference type="RuleBase" id="RU003682"/>
    </source>
</evidence>
<keyword evidence="7" id="KW-1185">Reference proteome</keyword>
<dbReference type="GO" id="GO:0016491">
    <property type="term" value="F:oxidoreductase activity"/>
    <property type="evidence" value="ECO:0007669"/>
    <property type="project" value="UniProtKB-KW"/>
</dbReference>
<dbReference type="EMBL" id="NRDI02000034">
    <property type="protein sequence ID" value="KAI1507724.1"/>
    <property type="molecule type" value="Genomic_DNA"/>
</dbReference>
<dbReference type="InterPro" id="IPR050231">
    <property type="entry name" value="Iron_ascorbate_oxido_reductase"/>
</dbReference>
<organism evidence="4 6">
    <name type="scientific">Pyrenophora tritici-repentis</name>
    <dbReference type="NCBI Taxonomy" id="45151"/>
    <lineage>
        <taxon>Eukaryota</taxon>
        <taxon>Fungi</taxon>
        <taxon>Dikarya</taxon>
        <taxon>Ascomycota</taxon>
        <taxon>Pezizomycotina</taxon>
        <taxon>Dothideomycetes</taxon>
        <taxon>Pleosporomycetidae</taxon>
        <taxon>Pleosporales</taxon>
        <taxon>Pleosporineae</taxon>
        <taxon>Pleosporaceae</taxon>
        <taxon>Pyrenophora</taxon>
    </lineage>
</organism>
<evidence type="ECO:0000313" key="6">
    <source>
        <dbReference type="Proteomes" id="UP000245464"/>
    </source>
</evidence>